<dbReference type="PANTHER" id="PTHR30574:SF1">
    <property type="entry name" value="SULPHUR TRANSPORT DOMAIN-CONTAINING PROTEIN"/>
    <property type="match status" value="1"/>
</dbReference>
<dbReference type="RefSeq" id="WP_335736527.1">
    <property type="nucleotide sequence ID" value="NZ_JALAAR010000010.1"/>
</dbReference>
<feature type="transmembrane region" description="Helical" evidence="9">
    <location>
        <begin position="80"/>
        <end position="99"/>
    </location>
</feature>
<comment type="caution">
    <text evidence="10">The sequence shown here is derived from an EMBL/GenBank/DDBJ whole genome shotgun (WGS) entry which is preliminary data.</text>
</comment>
<evidence type="ECO:0000313" key="11">
    <source>
        <dbReference type="Proteomes" id="UP001375382"/>
    </source>
</evidence>
<gene>
    <name evidence="10" type="ORF">MN202_12810</name>
</gene>
<accession>A0ABU8C8H7</accession>
<dbReference type="EMBL" id="JALAAR010000010">
    <property type="protein sequence ID" value="MEH8018119.1"/>
    <property type="molecule type" value="Genomic_DNA"/>
</dbReference>
<comment type="similarity">
    <text evidence="8">Belongs to the TsuA/YedE (TC 9.B.102) family.</text>
</comment>
<sequence length="134" mass="13780">MENFTPFTALVGGSLIGLGAVLLFIFSGRIAGISGIASSALFSQQGRSWRLAFIAGIIAGPLLLGAIFSDFSYSTPQLSWQIIVAGLLVGIGTGWGSGCTSGHGICGISRLSPRSITATVLFMLSGMLVATLLR</sequence>
<keyword evidence="5 9" id="KW-0812">Transmembrane</keyword>
<evidence type="ECO:0000256" key="5">
    <source>
        <dbReference type="ARBA" id="ARBA00022692"/>
    </source>
</evidence>
<evidence type="ECO:0000256" key="4">
    <source>
        <dbReference type="ARBA" id="ARBA00022519"/>
    </source>
</evidence>
<name>A0ABU8C8H7_9GAMM</name>
<keyword evidence="3" id="KW-1003">Cell membrane</keyword>
<keyword evidence="4" id="KW-0997">Cell inner membrane</keyword>
<keyword evidence="6 9" id="KW-1133">Transmembrane helix</keyword>
<evidence type="ECO:0000256" key="1">
    <source>
        <dbReference type="ARBA" id="ARBA00004429"/>
    </source>
</evidence>
<protein>
    <submittedName>
        <fullName evidence="10">YeeE/YedE family protein</fullName>
    </submittedName>
</protein>
<feature type="transmembrane region" description="Helical" evidence="9">
    <location>
        <begin position="6"/>
        <end position="28"/>
    </location>
</feature>
<keyword evidence="7 9" id="KW-0472">Membrane</keyword>
<evidence type="ECO:0000256" key="8">
    <source>
        <dbReference type="ARBA" id="ARBA00035655"/>
    </source>
</evidence>
<proteinExistence type="inferred from homology"/>
<evidence type="ECO:0000256" key="2">
    <source>
        <dbReference type="ARBA" id="ARBA00022448"/>
    </source>
</evidence>
<reference evidence="10 11" key="1">
    <citation type="journal article" date="2023" name="Ecotoxicol. Environ. Saf.">
        <title>Mercury remediation potential of mercury-resistant strain Rheinheimera metallidurans sp. nov. isolated from a municipal waste dumping site.</title>
        <authorList>
            <person name="Yadav V."/>
            <person name="Manjhi A."/>
            <person name="Vadakedath N."/>
        </authorList>
    </citation>
    <scope>NUCLEOTIDE SEQUENCE [LARGE SCALE GENOMIC DNA]</scope>
    <source>
        <strain evidence="10 11">E-49</strain>
    </source>
</reference>
<keyword evidence="2" id="KW-0813">Transport</keyword>
<organism evidence="10 11">
    <name type="scientific">Rheinheimera muenzenbergensis</name>
    <dbReference type="NCBI Taxonomy" id="1193628"/>
    <lineage>
        <taxon>Bacteria</taxon>
        <taxon>Pseudomonadati</taxon>
        <taxon>Pseudomonadota</taxon>
        <taxon>Gammaproteobacteria</taxon>
        <taxon>Chromatiales</taxon>
        <taxon>Chromatiaceae</taxon>
        <taxon>Rheinheimera</taxon>
    </lineage>
</organism>
<evidence type="ECO:0000313" key="10">
    <source>
        <dbReference type="EMBL" id="MEH8018119.1"/>
    </source>
</evidence>
<feature type="transmembrane region" description="Helical" evidence="9">
    <location>
        <begin position="111"/>
        <end position="133"/>
    </location>
</feature>
<evidence type="ECO:0000256" key="7">
    <source>
        <dbReference type="ARBA" id="ARBA00023136"/>
    </source>
</evidence>
<dbReference type="Proteomes" id="UP001375382">
    <property type="component" value="Unassembled WGS sequence"/>
</dbReference>
<keyword evidence="11" id="KW-1185">Reference proteome</keyword>
<evidence type="ECO:0000256" key="6">
    <source>
        <dbReference type="ARBA" id="ARBA00022989"/>
    </source>
</evidence>
<dbReference type="Pfam" id="PF04143">
    <property type="entry name" value="Sulf_transp"/>
    <property type="match status" value="1"/>
</dbReference>
<dbReference type="InterPro" id="IPR007272">
    <property type="entry name" value="Sulf_transp_TsuA/YedE"/>
</dbReference>
<feature type="transmembrane region" description="Helical" evidence="9">
    <location>
        <begin position="49"/>
        <end position="68"/>
    </location>
</feature>
<comment type="subcellular location">
    <subcellularLocation>
        <location evidence="1">Cell inner membrane</location>
        <topology evidence="1">Multi-pass membrane protein</topology>
    </subcellularLocation>
</comment>
<evidence type="ECO:0000256" key="9">
    <source>
        <dbReference type="SAM" id="Phobius"/>
    </source>
</evidence>
<dbReference type="PANTHER" id="PTHR30574">
    <property type="entry name" value="INNER MEMBRANE PROTEIN YEDE"/>
    <property type="match status" value="1"/>
</dbReference>
<evidence type="ECO:0000256" key="3">
    <source>
        <dbReference type="ARBA" id="ARBA00022475"/>
    </source>
</evidence>